<dbReference type="InterPro" id="IPR001764">
    <property type="entry name" value="Glyco_hydro_3_N"/>
</dbReference>
<evidence type="ECO:0000259" key="8">
    <source>
        <dbReference type="SMART" id="SM01217"/>
    </source>
</evidence>
<dbReference type="InterPro" id="IPR026891">
    <property type="entry name" value="Fn3-like"/>
</dbReference>
<dbReference type="InterPro" id="IPR019800">
    <property type="entry name" value="Glyco_hydro_3_AS"/>
</dbReference>
<evidence type="ECO:0000256" key="4">
    <source>
        <dbReference type="ARBA" id="ARBA00012744"/>
    </source>
</evidence>
<evidence type="ECO:0000313" key="10">
    <source>
        <dbReference type="Proteomes" id="UP000554235"/>
    </source>
</evidence>
<protein>
    <recommendedName>
        <fullName evidence="4">beta-glucosidase</fullName>
        <ecNumber evidence="4">3.2.1.21</ecNumber>
    </recommendedName>
</protein>
<feature type="domain" description="Fibronectin type III-like" evidence="8">
    <location>
        <begin position="453"/>
        <end position="519"/>
    </location>
</feature>
<dbReference type="SMART" id="SM01217">
    <property type="entry name" value="Fn3_like"/>
    <property type="match status" value="1"/>
</dbReference>
<dbReference type="OrthoDB" id="47059at2759"/>
<keyword evidence="6" id="KW-0325">Glycoprotein</keyword>
<reference evidence="9 10" key="1">
    <citation type="submission" date="2020-01" db="EMBL/GenBank/DDBJ databases">
        <title>Identification and distribution of gene clusters putatively required for synthesis of sphingolipid metabolism inhibitors in phylogenetically diverse species of the filamentous fungus Fusarium.</title>
        <authorList>
            <person name="Kim H.-S."/>
            <person name="Busman M."/>
            <person name="Brown D.W."/>
            <person name="Divon H."/>
            <person name="Uhlig S."/>
            <person name="Proctor R.H."/>
        </authorList>
    </citation>
    <scope>NUCLEOTIDE SEQUENCE [LARGE SCALE GENOMIC DNA]</scope>
    <source>
        <strain evidence="9 10">NRRL 20459</strain>
    </source>
</reference>
<dbReference type="InterPro" id="IPR036881">
    <property type="entry name" value="Glyco_hydro_3_C_sf"/>
</dbReference>
<dbReference type="GO" id="GO:0008422">
    <property type="term" value="F:beta-glucosidase activity"/>
    <property type="evidence" value="ECO:0007669"/>
    <property type="project" value="UniProtKB-EC"/>
</dbReference>
<dbReference type="PRINTS" id="PR00133">
    <property type="entry name" value="GLHYDRLASE3"/>
</dbReference>
<dbReference type="EC" id="3.2.1.21" evidence="4"/>
<dbReference type="SUPFAM" id="SSF51445">
    <property type="entry name" value="(Trans)glycosidases"/>
    <property type="match status" value="1"/>
</dbReference>
<dbReference type="PANTHER" id="PTHR42715:SF13">
    <property type="entry name" value="BETA-GLUCOSIDASE K-RELATED"/>
    <property type="match status" value="1"/>
</dbReference>
<dbReference type="InterPro" id="IPR013783">
    <property type="entry name" value="Ig-like_fold"/>
</dbReference>
<dbReference type="Gene3D" id="2.60.40.10">
    <property type="entry name" value="Immunoglobulins"/>
    <property type="match status" value="1"/>
</dbReference>
<dbReference type="AlphaFoldDB" id="A0A8H4L6U7"/>
<dbReference type="InterPro" id="IPR050288">
    <property type="entry name" value="Cellulose_deg_GH3"/>
</dbReference>
<comment type="catalytic activity">
    <reaction evidence="1">
        <text>Hydrolysis of terminal, non-reducing beta-D-glucosyl residues with release of beta-D-glucose.</text>
        <dbReference type="EC" id="3.2.1.21"/>
    </reaction>
</comment>
<proteinExistence type="inferred from homology"/>
<evidence type="ECO:0000256" key="1">
    <source>
        <dbReference type="ARBA" id="ARBA00000448"/>
    </source>
</evidence>
<dbReference type="Proteomes" id="UP000554235">
    <property type="component" value="Unassembled WGS sequence"/>
</dbReference>
<sequence length="520" mass="57087">MRSQTRPLLDVEELLEALTLEEKASLLAGCDFWHTTPIPRYNIPSVRFSDGPNGVRGTRFFKPVPALCLPCGTGLGATWNPDLLYEVGKLLSRECEAKGAHVWLGPTVNMLRSPLNGRGFESFSEDPYLSGVLAGAIIRGVQSRGTLAALKHFVANDQETDKISCDIRMSHRALREIYLKPFQIAMAQGGPRVIMASYNKVNGIHASENPKLLQQILREEWNFDGLVLSDWFGTYSCSKALNAGLDVEMPGPSRHRGCCLKLQPAEGIKRSVELARTCKHVFVVVGLNSNLEKEGMDRTTMTLPDYYDDLVWAVLAAQPNAIVITQAGNPFAMPWHSKVKTLVHSWYGGNESGNAVADVLLGKANPSGKLPFTLFDRLQDGPSALSFGNDNGSLYYAEGIFVGYRWFEARGIKVAFPFGHGLSYTTFAISALSVSPTEALVDIENTGSVSGAEVLRLYVSHIATANKTKSRFLRAKRTLAAFAKVHLQPGEKRCVALALTKDSTAVWDEQGESRWKGAFF</sequence>
<keyword evidence="5" id="KW-0378">Hydrolase</keyword>
<evidence type="ECO:0000256" key="2">
    <source>
        <dbReference type="ARBA" id="ARBA00004987"/>
    </source>
</evidence>
<dbReference type="EMBL" id="JAADYS010001259">
    <property type="protein sequence ID" value="KAF4463972.1"/>
    <property type="molecule type" value="Genomic_DNA"/>
</dbReference>
<dbReference type="SUPFAM" id="SSF52279">
    <property type="entry name" value="Beta-D-glucan exohydrolase, C-terminal domain"/>
    <property type="match status" value="1"/>
</dbReference>
<evidence type="ECO:0000256" key="7">
    <source>
        <dbReference type="ARBA" id="ARBA00023295"/>
    </source>
</evidence>
<dbReference type="UniPathway" id="UPA00696"/>
<keyword evidence="10" id="KW-1185">Reference proteome</keyword>
<dbReference type="InterPro" id="IPR036962">
    <property type="entry name" value="Glyco_hydro_3_N_sf"/>
</dbReference>
<comment type="pathway">
    <text evidence="2">Glycan metabolism; cellulose degradation.</text>
</comment>
<dbReference type="Pfam" id="PF00933">
    <property type="entry name" value="Glyco_hydro_3"/>
    <property type="match status" value="1"/>
</dbReference>
<accession>A0A8H4L6U7</accession>
<dbReference type="PROSITE" id="PS00775">
    <property type="entry name" value="GLYCOSYL_HYDROL_F3"/>
    <property type="match status" value="1"/>
</dbReference>
<dbReference type="GO" id="GO:0030245">
    <property type="term" value="P:cellulose catabolic process"/>
    <property type="evidence" value="ECO:0007669"/>
    <property type="project" value="UniProtKB-UniPathway"/>
</dbReference>
<comment type="caution">
    <text evidence="9">The sequence shown here is derived from an EMBL/GenBank/DDBJ whole genome shotgun (WGS) entry which is preliminary data.</text>
</comment>
<gene>
    <name evidence="9" type="ORF">FALBO_9202</name>
</gene>
<dbReference type="InterPro" id="IPR017853">
    <property type="entry name" value="GH"/>
</dbReference>
<evidence type="ECO:0000256" key="3">
    <source>
        <dbReference type="ARBA" id="ARBA00005336"/>
    </source>
</evidence>
<name>A0A8H4L6U7_9HYPO</name>
<evidence type="ECO:0000256" key="5">
    <source>
        <dbReference type="ARBA" id="ARBA00022801"/>
    </source>
</evidence>
<dbReference type="PANTHER" id="PTHR42715">
    <property type="entry name" value="BETA-GLUCOSIDASE"/>
    <property type="match status" value="1"/>
</dbReference>
<keyword evidence="7" id="KW-0326">Glycosidase</keyword>
<comment type="similarity">
    <text evidence="3">Belongs to the glycosyl hydrolase 3 family.</text>
</comment>
<dbReference type="Gene3D" id="3.20.20.300">
    <property type="entry name" value="Glycoside hydrolase, family 3, N-terminal domain"/>
    <property type="match status" value="2"/>
</dbReference>
<dbReference type="Pfam" id="PF14310">
    <property type="entry name" value="Fn3-like"/>
    <property type="match status" value="1"/>
</dbReference>
<evidence type="ECO:0000313" key="9">
    <source>
        <dbReference type="EMBL" id="KAF4463972.1"/>
    </source>
</evidence>
<evidence type="ECO:0000256" key="6">
    <source>
        <dbReference type="ARBA" id="ARBA00023180"/>
    </source>
</evidence>
<organism evidence="9 10">
    <name type="scientific">Fusarium albosuccineum</name>
    <dbReference type="NCBI Taxonomy" id="1237068"/>
    <lineage>
        <taxon>Eukaryota</taxon>
        <taxon>Fungi</taxon>
        <taxon>Dikarya</taxon>
        <taxon>Ascomycota</taxon>
        <taxon>Pezizomycotina</taxon>
        <taxon>Sordariomycetes</taxon>
        <taxon>Hypocreomycetidae</taxon>
        <taxon>Hypocreales</taxon>
        <taxon>Nectriaceae</taxon>
        <taxon>Fusarium</taxon>
        <taxon>Fusarium decemcellulare species complex</taxon>
    </lineage>
</organism>